<dbReference type="PRINTS" id="PR00811">
    <property type="entry name" value="BCTERIALGSPD"/>
</dbReference>
<evidence type="ECO:0000313" key="11">
    <source>
        <dbReference type="Proteomes" id="UP000587991"/>
    </source>
</evidence>
<dbReference type="GO" id="GO:0009306">
    <property type="term" value="P:protein secretion"/>
    <property type="evidence" value="ECO:0007669"/>
    <property type="project" value="InterPro"/>
</dbReference>
<comment type="similarity">
    <text evidence="6">Belongs to the bacterial secretin family.</text>
</comment>
<dbReference type="Gene3D" id="1.25.40.10">
    <property type="entry name" value="Tetratricopeptide repeat domain"/>
    <property type="match status" value="1"/>
</dbReference>
<evidence type="ECO:0000256" key="6">
    <source>
        <dbReference type="RuleBase" id="RU004003"/>
    </source>
</evidence>
<dbReference type="InterPro" id="IPR038591">
    <property type="entry name" value="NolW-like_sf"/>
</dbReference>
<evidence type="ECO:0000256" key="5">
    <source>
        <dbReference type="ARBA" id="ARBA00023237"/>
    </source>
</evidence>
<keyword evidence="11" id="KW-1185">Reference proteome</keyword>
<evidence type="ECO:0000256" key="8">
    <source>
        <dbReference type="SAM" id="MobiDB-lite"/>
    </source>
</evidence>
<protein>
    <submittedName>
        <fullName evidence="10">General secretion pathway protein GspD</fullName>
    </submittedName>
</protein>
<dbReference type="InterPro" id="IPR050810">
    <property type="entry name" value="Bact_Secretion_Sys_Channel"/>
</dbReference>
<dbReference type="Gene3D" id="3.30.1370.120">
    <property type="match status" value="1"/>
</dbReference>
<name>A0A847SEW1_9NEIS</name>
<keyword evidence="3" id="KW-0732">Signal</keyword>
<dbReference type="EMBL" id="JABAIM010000002">
    <property type="protein sequence ID" value="NLR75748.1"/>
    <property type="molecule type" value="Genomic_DNA"/>
</dbReference>
<evidence type="ECO:0000256" key="3">
    <source>
        <dbReference type="ARBA" id="ARBA00022729"/>
    </source>
</evidence>
<evidence type="ECO:0000313" key="10">
    <source>
        <dbReference type="EMBL" id="NLR75748.1"/>
    </source>
</evidence>
<dbReference type="InterPro" id="IPR011990">
    <property type="entry name" value="TPR-like_helical_dom_sf"/>
</dbReference>
<dbReference type="InterPro" id="IPR011662">
    <property type="entry name" value="Secretin/TonB_short_N"/>
</dbReference>
<evidence type="ECO:0000256" key="7">
    <source>
        <dbReference type="RuleBase" id="RU004004"/>
    </source>
</evidence>
<dbReference type="RefSeq" id="WP_168877392.1">
    <property type="nucleotide sequence ID" value="NZ_JABAIM010000002.1"/>
</dbReference>
<evidence type="ECO:0000259" key="9">
    <source>
        <dbReference type="SMART" id="SM00965"/>
    </source>
</evidence>
<dbReference type="CDD" id="cd08547">
    <property type="entry name" value="Type_II_cohesin"/>
    <property type="match status" value="1"/>
</dbReference>
<dbReference type="InterPro" id="IPR005644">
    <property type="entry name" value="NolW-like"/>
</dbReference>
<dbReference type="GO" id="GO:0009279">
    <property type="term" value="C:cell outer membrane"/>
    <property type="evidence" value="ECO:0007669"/>
    <property type="project" value="UniProtKB-SubCell"/>
</dbReference>
<evidence type="ECO:0000256" key="4">
    <source>
        <dbReference type="ARBA" id="ARBA00023136"/>
    </source>
</evidence>
<dbReference type="SMART" id="SM00965">
    <property type="entry name" value="STN"/>
    <property type="match status" value="1"/>
</dbReference>
<evidence type="ECO:0000256" key="2">
    <source>
        <dbReference type="ARBA" id="ARBA00022448"/>
    </source>
</evidence>
<proteinExistence type="inferred from homology"/>
<dbReference type="PANTHER" id="PTHR30332">
    <property type="entry name" value="PROBABLE GENERAL SECRETION PATHWAY PROTEIN D"/>
    <property type="match status" value="1"/>
</dbReference>
<feature type="compositionally biased region" description="Low complexity" evidence="8">
    <location>
        <begin position="580"/>
        <end position="600"/>
    </location>
</feature>
<keyword evidence="4" id="KW-0472">Membrane</keyword>
<dbReference type="PANTHER" id="PTHR30332:SF17">
    <property type="entry name" value="TYPE IV PILIATION SYSTEM PROTEIN DR_0774-RELATED"/>
    <property type="match status" value="1"/>
</dbReference>
<keyword evidence="5" id="KW-0998">Cell outer membrane</keyword>
<feature type="domain" description="Secretin/TonB short N-terminal" evidence="9">
    <location>
        <begin position="193"/>
        <end position="244"/>
    </location>
</feature>
<reference evidence="10 11" key="1">
    <citation type="submission" date="2020-04" db="EMBL/GenBank/DDBJ databases">
        <title>Draft genome of Leeia sp. IMCC25680.</title>
        <authorList>
            <person name="Song J."/>
            <person name="Cho J.-C."/>
        </authorList>
    </citation>
    <scope>NUCLEOTIDE SEQUENCE [LARGE SCALE GENOMIC DNA]</scope>
    <source>
        <strain evidence="10 11">IMCC25680</strain>
    </source>
</reference>
<feature type="region of interest" description="Disordered" evidence="8">
    <location>
        <begin position="556"/>
        <end position="603"/>
    </location>
</feature>
<dbReference type="Gene3D" id="3.30.1370.130">
    <property type="match status" value="1"/>
</dbReference>
<sequence>MLLLLAGCAGSSEHSNGLSQMQAGNAEAGLQQLARAVELDPDNAQYRADYRRQRELFIQRQWVEADRLRQQGNWDAARQTLQRLLTIDPDNLRAKDTLRNLNDEQALREQLQDVATLIGDKKLSEARGRLQPLRQRYPGNRDIERQWRKLDELQPPALLPPALQTALAKPISLEFRDVPVRQVFEILARNANLNFIFDRDVRSDLRTTLMLKNVRIEDVLRLVLTTSQLERKVLSDNMLLIYPRTPEKQREYEDLVSRTFYLNTASAKDTAALIKSFSKTQAIYVDERNNALTIRDTPEALQYIEKLVTSQDQANPEVMLDVEILEVSSNLMDEIGIRYPGSASFSIQGAAGTPGTVTMKEWHNRSSSLVSINIGNPALLLNLKEEAGRANLLANPRIRVKNREKAKIHIGDKVPLITSNITANSTISESVSYIDVGLKLDVEPTVRPLEDVEIKVGLEVSNLVDKTTTANGTLAYRIGTRNTSTVLTLQDGETQVLAGLISDQDRNSVTGLPGLGRLPLLGRLFSSHKDESSRTEIVMLITPHILRNINPEASTTQFLSGTESKPGAEPLQLKSRSTLTPASGSESSPPGSNPAGNTNPESELDLQQPAAITLSAPLFTKVGEELLIQLNLSKPQTIKGFLTQLNFDPFRFEPISVDIPPALQAKLAENGLHNGMDAQQGRVSLATEWKSELPAGPLLLVKLKTKPGAPGSTTLMLGGITAQDGKGQPLPLEPAVPLRITITP</sequence>
<comment type="caution">
    <text evidence="10">The sequence shown here is derived from an EMBL/GenBank/DDBJ whole genome shotgun (WGS) entry which is preliminary data.</text>
</comment>
<gene>
    <name evidence="10" type="ORF">HF682_11295</name>
</gene>
<dbReference type="GO" id="GO:0015627">
    <property type="term" value="C:type II protein secretion system complex"/>
    <property type="evidence" value="ECO:0007669"/>
    <property type="project" value="TreeGrafter"/>
</dbReference>
<organism evidence="10 11">
    <name type="scientific">Leeia aquatica</name>
    <dbReference type="NCBI Taxonomy" id="2725557"/>
    <lineage>
        <taxon>Bacteria</taxon>
        <taxon>Pseudomonadati</taxon>
        <taxon>Pseudomonadota</taxon>
        <taxon>Betaproteobacteria</taxon>
        <taxon>Neisseriales</taxon>
        <taxon>Leeiaceae</taxon>
        <taxon>Leeia</taxon>
    </lineage>
</organism>
<dbReference type="Proteomes" id="UP000587991">
    <property type="component" value="Unassembled WGS sequence"/>
</dbReference>
<dbReference type="PRINTS" id="PR01032">
    <property type="entry name" value="PHAGEIV"/>
</dbReference>
<dbReference type="SUPFAM" id="SSF48452">
    <property type="entry name" value="TPR-like"/>
    <property type="match status" value="1"/>
</dbReference>
<keyword evidence="2 7" id="KW-0813">Transport</keyword>
<dbReference type="Pfam" id="PF03958">
    <property type="entry name" value="Secretin_N"/>
    <property type="match status" value="1"/>
</dbReference>
<evidence type="ECO:0000256" key="1">
    <source>
        <dbReference type="ARBA" id="ARBA00004370"/>
    </source>
</evidence>
<dbReference type="InterPro" id="IPR004846">
    <property type="entry name" value="T2SS/T3SS_dom"/>
</dbReference>
<accession>A0A847SEW1</accession>
<dbReference type="AlphaFoldDB" id="A0A847SEW1"/>
<dbReference type="InterPro" id="IPR001775">
    <property type="entry name" value="GspD/PilQ"/>
</dbReference>
<dbReference type="Pfam" id="PF00263">
    <property type="entry name" value="Secretin"/>
    <property type="match status" value="1"/>
</dbReference>
<comment type="subcellular location">
    <subcellularLocation>
        <location evidence="7">Cell outer membrane</location>
    </subcellularLocation>
    <subcellularLocation>
        <location evidence="1">Membrane</location>
    </subcellularLocation>
</comment>